<dbReference type="Pfam" id="PF12833">
    <property type="entry name" value="HTH_18"/>
    <property type="match status" value="1"/>
</dbReference>
<dbReference type="InterPro" id="IPR032687">
    <property type="entry name" value="AraC-type_N"/>
</dbReference>
<dbReference type="SMART" id="SM00342">
    <property type="entry name" value="HTH_ARAC"/>
    <property type="match status" value="1"/>
</dbReference>
<evidence type="ECO:0000256" key="1">
    <source>
        <dbReference type="ARBA" id="ARBA00023015"/>
    </source>
</evidence>
<keyword evidence="1" id="KW-0805">Transcription regulation</keyword>
<evidence type="ECO:0000313" key="6">
    <source>
        <dbReference type="Proteomes" id="UP000838100"/>
    </source>
</evidence>
<accession>A0ABM9AGC0</accession>
<keyword evidence="2" id="KW-0238">DNA-binding</keyword>
<name>A0ABM9AGC0_9GAMM</name>
<keyword evidence="3" id="KW-0804">Transcription</keyword>
<evidence type="ECO:0000256" key="2">
    <source>
        <dbReference type="ARBA" id="ARBA00023125"/>
    </source>
</evidence>
<organism evidence="5 6">
    <name type="scientific">Sinobacterium norvegicum</name>
    <dbReference type="NCBI Taxonomy" id="1641715"/>
    <lineage>
        <taxon>Bacteria</taxon>
        <taxon>Pseudomonadati</taxon>
        <taxon>Pseudomonadota</taxon>
        <taxon>Gammaproteobacteria</taxon>
        <taxon>Cellvibrionales</taxon>
        <taxon>Spongiibacteraceae</taxon>
        <taxon>Sinobacterium</taxon>
    </lineage>
</organism>
<dbReference type="PRINTS" id="PR00032">
    <property type="entry name" value="HTHARAC"/>
</dbReference>
<evidence type="ECO:0000256" key="3">
    <source>
        <dbReference type="ARBA" id="ARBA00023163"/>
    </source>
</evidence>
<feature type="domain" description="HTH araC/xylS-type" evidence="4">
    <location>
        <begin position="252"/>
        <end position="350"/>
    </location>
</feature>
<reference evidence="5" key="1">
    <citation type="submission" date="2021-12" db="EMBL/GenBank/DDBJ databases">
        <authorList>
            <person name="Rodrigo-Torres L."/>
            <person name="Arahal R. D."/>
            <person name="Lucena T."/>
        </authorList>
    </citation>
    <scope>NUCLEOTIDE SEQUENCE</scope>
    <source>
        <strain evidence="5">CECT 8267</strain>
    </source>
</reference>
<proteinExistence type="predicted"/>
<evidence type="ECO:0000259" key="4">
    <source>
        <dbReference type="PROSITE" id="PS01124"/>
    </source>
</evidence>
<protein>
    <submittedName>
        <fullName evidence="5">HTH-type transcriptional regulator</fullName>
    </submittedName>
</protein>
<dbReference type="EMBL" id="CAKLPX010000002">
    <property type="protein sequence ID" value="CAH0992260.1"/>
    <property type="molecule type" value="Genomic_DNA"/>
</dbReference>
<dbReference type="Proteomes" id="UP000838100">
    <property type="component" value="Unassembled WGS sequence"/>
</dbReference>
<dbReference type="InterPro" id="IPR020449">
    <property type="entry name" value="Tscrpt_reg_AraC-type_HTH"/>
</dbReference>
<dbReference type="SUPFAM" id="SSF46689">
    <property type="entry name" value="Homeodomain-like"/>
    <property type="match status" value="1"/>
</dbReference>
<keyword evidence="6" id="KW-1185">Reference proteome</keyword>
<dbReference type="InterPro" id="IPR018060">
    <property type="entry name" value="HTH_AraC"/>
</dbReference>
<dbReference type="PROSITE" id="PS01124">
    <property type="entry name" value="HTH_ARAC_FAMILY_2"/>
    <property type="match status" value="1"/>
</dbReference>
<dbReference type="Pfam" id="PF12625">
    <property type="entry name" value="Arabinose_bd"/>
    <property type="match status" value="1"/>
</dbReference>
<evidence type="ECO:0000313" key="5">
    <source>
        <dbReference type="EMBL" id="CAH0992260.1"/>
    </source>
</evidence>
<comment type="caution">
    <text evidence="5">The sequence shown here is derived from an EMBL/GenBank/DDBJ whole genome shotgun (WGS) entry which is preliminary data.</text>
</comment>
<dbReference type="InterPro" id="IPR009057">
    <property type="entry name" value="Homeodomain-like_sf"/>
</dbReference>
<sequence length="355" mass="39253">MLPEVVVTVNSPPREGLVPPAFVTALLMPLHSKGVGVDTVLEQAGLGDLDLSKLTVEQYNRLFVAIVDYIGDESGGLLGASRSPLGTTRMIAYAVLNCPSLHDALVRAIDFNLACREPGRDEDIIHRLDVDEALGMSTIHYCLPEHPGEAQYQPAVLSALAMWLRLCGWLIGRQIEIISASCAGEKPSNMGAMEHFFSCPVDFDTATNSLTFSSHYLRLPIIRSDADFEVFIKEAPYQVIIQPVLGEQSILSRIRTILSENLTDELPGFDVMADRLNLSARTLRRRLEEEGTSYQKIKDHCRRDRAVELLLYSTEPVSEVAVLVGFSDASAFHRSFKKWTGVAPGEYRLNHVVDG</sequence>
<dbReference type="PANTHER" id="PTHR47894">
    <property type="entry name" value="HTH-TYPE TRANSCRIPTIONAL REGULATOR GADX"/>
    <property type="match status" value="1"/>
</dbReference>
<dbReference type="Gene3D" id="1.10.10.60">
    <property type="entry name" value="Homeodomain-like"/>
    <property type="match status" value="1"/>
</dbReference>
<gene>
    <name evidence="5" type="ORF">SIN8267_02379</name>
</gene>
<dbReference type="PANTHER" id="PTHR47894:SF1">
    <property type="entry name" value="HTH-TYPE TRANSCRIPTIONAL REGULATOR VQSM"/>
    <property type="match status" value="1"/>
</dbReference>